<gene>
    <name evidence="1" type="ORF">J0A66_14950</name>
</gene>
<protein>
    <submittedName>
        <fullName evidence="1">Uncharacterized protein</fullName>
    </submittedName>
</protein>
<dbReference type="AlphaFoldDB" id="A0A939ISK7"/>
<comment type="caution">
    <text evidence="1">The sequence shown here is derived from an EMBL/GenBank/DDBJ whole genome shotgun (WGS) entry which is preliminary data.</text>
</comment>
<reference evidence="1" key="1">
    <citation type="submission" date="2021-03" db="EMBL/GenBank/DDBJ databases">
        <title>novel species isolated from a fishpond in China.</title>
        <authorList>
            <person name="Lu H."/>
            <person name="Cai Z."/>
        </authorList>
    </citation>
    <scope>NUCLEOTIDE SEQUENCE</scope>
    <source>
        <strain evidence="1">JCM 30855</strain>
    </source>
</reference>
<keyword evidence="2" id="KW-1185">Reference proteome</keyword>
<evidence type="ECO:0000313" key="1">
    <source>
        <dbReference type="EMBL" id="MBN7826531.1"/>
    </source>
</evidence>
<dbReference type="Proteomes" id="UP000664654">
    <property type="component" value="Unassembled WGS sequence"/>
</dbReference>
<proteinExistence type="predicted"/>
<evidence type="ECO:0000313" key="2">
    <source>
        <dbReference type="Proteomes" id="UP000664654"/>
    </source>
</evidence>
<accession>A0A939ISK7</accession>
<name>A0A939ISK7_9ALTE</name>
<dbReference type="RefSeq" id="WP_206574647.1">
    <property type="nucleotide sequence ID" value="NZ_JAFKCV010000009.1"/>
</dbReference>
<organism evidence="1 2">
    <name type="scientific">Bowmanella dokdonensis</name>
    <dbReference type="NCBI Taxonomy" id="751969"/>
    <lineage>
        <taxon>Bacteria</taxon>
        <taxon>Pseudomonadati</taxon>
        <taxon>Pseudomonadota</taxon>
        <taxon>Gammaproteobacteria</taxon>
        <taxon>Alteromonadales</taxon>
        <taxon>Alteromonadaceae</taxon>
        <taxon>Bowmanella</taxon>
    </lineage>
</organism>
<dbReference type="EMBL" id="JAFKCV010000009">
    <property type="protein sequence ID" value="MBN7826531.1"/>
    <property type="molecule type" value="Genomic_DNA"/>
</dbReference>
<sequence length="91" mass="10893">MKAQTRKWLEKHPNLVHSENIKVVSHVQREEGDWLVNSLMLEDVDVPFKFKRKRRYKSLQGARVNVTYYPDTEVVAGMEFEYMKIVRIRQA</sequence>